<evidence type="ECO:0000313" key="4">
    <source>
        <dbReference type="Proteomes" id="UP001447188"/>
    </source>
</evidence>
<reference evidence="3 4" key="1">
    <citation type="submission" date="2024-02" db="EMBL/GenBank/DDBJ databases">
        <title>Discinaceae phylogenomics.</title>
        <authorList>
            <person name="Dirks A.C."/>
            <person name="James T.Y."/>
        </authorList>
    </citation>
    <scope>NUCLEOTIDE SEQUENCE [LARGE SCALE GENOMIC DNA]</scope>
    <source>
        <strain evidence="3 4">ACD0624</strain>
    </source>
</reference>
<gene>
    <name evidence="3" type="ORF">Q9L58_002025</name>
</gene>
<feature type="signal peptide" evidence="2">
    <location>
        <begin position="1"/>
        <end position="20"/>
    </location>
</feature>
<proteinExistence type="predicted"/>
<organism evidence="3 4">
    <name type="scientific">Discina gigas</name>
    <dbReference type="NCBI Taxonomy" id="1032678"/>
    <lineage>
        <taxon>Eukaryota</taxon>
        <taxon>Fungi</taxon>
        <taxon>Dikarya</taxon>
        <taxon>Ascomycota</taxon>
        <taxon>Pezizomycotina</taxon>
        <taxon>Pezizomycetes</taxon>
        <taxon>Pezizales</taxon>
        <taxon>Discinaceae</taxon>
        <taxon>Discina</taxon>
    </lineage>
</organism>
<feature type="chain" id="PRO_5045359209" description="Secreted protein" evidence="2">
    <location>
        <begin position="21"/>
        <end position="103"/>
    </location>
</feature>
<name>A0ABR3GSR6_9PEZI</name>
<accession>A0ABR3GSR6</accession>
<keyword evidence="2" id="KW-0732">Signal</keyword>
<keyword evidence="4" id="KW-1185">Reference proteome</keyword>
<evidence type="ECO:0000256" key="2">
    <source>
        <dbReference type="SAM" id="SignalP"/>
    </source>
</evidence>
<evidence type="ECO:0000313" key="3">
    <source>
        <dbReference type="EMBL" id="KAL0638974.1"/>
    </source>
</evidence>
<evidence type="ECO:0008006" key="5">
    <source>
        <dbReference type="Google" id="ProtNLM"/>
    </source>
</evidence>
<comment type="caution">
    <text evidence="3">The sequence shown here is derived from an EMBL/GenBank/DDBJ whole genome shotgun (WGS) entry which is preliminary data.</text>
</comment>
<feature type="region of interest" description="Disordered" evidence="1">
    <location>
        <begin position="27"/>
        <end position="54"/>
    </location>
</feature>
<sequence>MRCAISALLSILILSPAAMAGPCKSCNSGPNGRGGRDGEVIRSPPLTFNHPAPNGIELPVQVKTTIGDSSARVVGEQLDGCVRGVEKREEIIECPGCPVRACA</sequence>
<dbReference type="EMBL" id="JBBBZM010000016">
    <property type="protein sequence ID" value="KAL0638974.1"/>
    <property type="molecule type" value="Genomic_DNA"/>
</dbReference>
<evidence type="ECO:0000256" key="1">
    <source>
        <dbReference type="SAM" id="MobiDB-lite"/>
    </source>
</evidence>
<protein>
    <recommendedName>
        <fullName evidence="5">Secreted protein</fullName>
    </recommendedName>
</protein>
<dbReference type="Proteomes" id="UP001447188">
    <property type="component" value="Unassembled WGS sequence"/>
</dbReference>